<accession>A0A8X7PEC9</accession>
<dbReference type="EMBL" id="JAAMPC010000017">
    <property type="protein sequence ID" value="KAG2248993.1"/>
    <property type="molecule type" value="Genomic_DNA"/>
</dbReference>
<comment type="caution">
    <text evidence="2">The sequence shown here is derived from an EMBL/GenBank/DDBJ whole genome shotgun (WGS) entry which is preliminary data.</text>
</comment>
<reference evidence="2 3" key="1">
    <citation type="submission" date="2020-02" db="EMBL/GenBank/DDBJ databases">
        <authorList>
            <person name="Ma Q."/>
            <person name="Huang Y."/>
            <person name="Song X."/>
            <person name="Pei D."/>
        </authorList>
    </citation>
    <scope>NUCLEOTIDE SEQUENCE [LARGE SCALE GENOMIC DNA]</scope>
    <source>
        <strain evidence="2">Sxm20200214</strain>
        <tissue evidence="2">Leaf</tissue>
    </source>
</reference>
<feature type="compositionally biased region" description="Basic residues" evidence="1">
    <location>
        <begin position="121"/>
        <end position="133"/>
    </location>
</feature>
<feature type="region of interest" description="Disordered" evidence="1">
    <location>
        <begin position="27"/>
        <end position="71"/>
    </location>
</feature>
<name>A0A8X7PEC9_BRACI</name>
<sequence length="141" mass="16317">MVCGPHHRFGQTDENTRKHVLKLAKERDTCQPLTTRRHAASRTTPTTPNRATTRIQPDLNRGTESISNDKIGRLPNQFLRLTLWRVQSKSKTKSRSRSHPRRTNGTRQAATPPKTTVYQKASRHHEKKAKTLRQKPDDHRE</sequence>
<proteinExistence type="predicted"/>
<organism evidence="2 3">
    <name type="scientific">Brassica carinata</name>
    <name type="common">Ethiopian mustard</name>
    <name type="synonym">Abyssinian cabbage</name>
    <dbReference type="NCBI Taxonomy" id="52824"/>
    <lineage>
        <taxon>Eukaryota</taxon>
        <taxon>Viridiplantae</taxon>
        <taxon>Streptophyta</taxon>
        <taxon>Embryophyta</taxon>
        <taxon>Tracheophyta</taxon>
        <taxon>Spermatophyta</taxon>
        <taxon>Magnoliopsida</taxon>
        <taxon>eudicotyledons</taxon>
        <taxon>Gunneridae</taxon>
        <taxon>Pentapetalae</taxon>
        <taxon>rosids</taxon>
        <taxon>malvids</taxon>
        <taxon>Brassicales</taxon>
        <taxon>Brassicaceae</taxon>
        <taxon>Brassiceae</taxon>
        <taxon>Brassica</taxon>
    </lineage>
</organism>
<feature type="compositionally biased region" description="Basic residues" evidence="1">
    <location>
        <begin position="88"/>
        <end position="104"/>
    </location>
</feature>
<feature type="compositionally biased region" description="Low complexity" evidence="1">
    <location>
        <begin position="41"/>
        <end position="54"/>
    </location>
</feature>
<keyword evidence="3" id="KW-1185">Reference proteome</keyword>
<evidence type="ECO:0000256" key="1">
    <source>
        <dbReference type="SAM" id="MobiDB-lite"/>
    </source>
</evidence>
<protein>
    <submittedName>
        <fullName evidence="2">Uncharacterized protein</fullName>
    </submittedName>
</protein>
<dbReference type="Proteomes" id="UP000886595">
    <property type="component" value="Unassembled WGS sequence"/>
</dbReference>
<evidence type="ECO:0000313" key="2">
    <source>
        <dbReference type="EMBL" id="KAG2248993.1"/>
    </source>
</evidence>
<gene>
    <name evidence="2" type="ORF">Bca52824_088621</name>
</gene>
<feature type="region of interest" description="Disordered" evidence="1">
    <location>
        <begin position="85"/>
        <end position="141"/>
    </location>
</feature>
<evidence type="ECO:0000313" key="3">
    <source>
        <dbReference type="Proteomes" id="UP000886595"/>
    </source>
</evidence>
<feature type="compositionally biased region" description="Polar residues" evidence="1">
    <location>
        <begin position="105"/>
        <end position="119"/>
    </location>
</feature>
<dbReference type="AlphaFoldDB" id="A0A8X7PEC9"/>